<evidence type="ECO:0000256" key="1">
    <source>
        <dbReference type="SAM" id="SignalP"/>
    </source>
</evidence>
<name>A0A379DI48_9PORP</name>
<dbReference type="Pfam" id="PF22252">
    <property type="entry name" value="PNGase_F-II_N"/>
    <property type="match status" value="1"/>
</dbReference>
<evidence type="ECO:0000313" key="2">
    <source>
        <dbReference type="EMBL" id="SUB77822.1"/>
    </source>
</evidence>
<proteinExistence type="predicted"/>
<feature type="signal peptide" evidence="1">
    <location>
        <begin position="1"/>
        <end position="23"/>
    </location>
</feature>
<protein>
    <submittedName>
        <fullName evidence="2">GLPGLI family protein</fullName>
    </submittedName>
</protein>
<dbReference type="InterPro" id="IPR005901">
    <property type="entry name" value="GLPGLI"/>
</dbReference>
<dbReference type="RefSeq" id="WP_018360521.1">
    <property type="nucleotide sequence ID" value="NZ_UGTI01000001.1"/>
</dbReference>
<keyword evidence="1" id="KW-0732">Signal</keyword>
<reference evidence="2 3" key="1">
    <citation type="submission" date="2018-06" db="EMBL/GenBank/DDBJ databases">
        <authorList>
            <consortium name="Pathogen Informatics"/>
            <person name="Doyle S."/>
        </authorList>
    </citation>
    <scope>NUCLEOTIDE SEQUENCE [LARGE SCALE GENOMIC DNA]</scope>
    <source>
        <strain evidence="2 3">NCTC13100</strain>
    </source>
</reference>
<dbReference type="Proteomes" id="UP000254263">
    <property type="component" value="Unassembled WGS sequence"/>
</dbReference>
<sequence length="308" mass="35255">MKPNLFTIICALLILSRSISGYAQKTAENTQPEINDSARYRIVYRALQTAQKEHEPLIIGDSMALEIGDRWAVYYDFNKKIQDSIKHMESASFMISVKSISVNKKEEDLEARLQRRQQPYQISGGGNDRQETYRIYKNRNTGEVITIDNGPTVNPGEKGVMIVTENIPPQTWEITADTLSVLGYNCQKATTRFRGRTYTVWFTLDLPISEGPWKLYGLPGLILKAEDSERLFTFEAIGLENISTEIPIEVVYPKAKKIVTTQAGLKQWYDFRNKKDLNITYTFQNGNGDYTIYPAKNPVSYKNMETEF</sequence>
<dbReference type="AlphaFoldDB" id="A0A379DI48"/>
<organism evidence="2 3">
    <name type="scientific">Porphyromonas macacae</name>
    <dbReference type="NCBI Taxonomy" id="28115"/>
    <lineage>
        <taxon>Bacteria</taxon>
        <taxon>Pseudomonadati</taxon>
        <taxon>Bacteroidota</taxon>
        <taxon>Bacteroidia</taxon>
        <taxon>Bacteroidales</taxon>
        <taxon>Porphyromonadaceae</taxon>
        <taxon>Porphyromonas</taxon>
    </lineage>
</organism>
<dbReference type="EMBL" id="UGTI01000001">
    <property type="protein sequence ID" value="SUB77822.1"/>
    <property type="molecule type" value="Genomic_DNA"/>
</dbReference>
<evidence type="ECO:0000313" key="3">
    <source>
        <dbReference type="Proteomes" id="UP000254263"/>
    </source>
</evidence>
<dbReference type="NCBIfam" id="TIGR01200">
    <property type="entry name" value="GLPGLI"/>
    <property type="match status" value="1"/>
</dbReference>
<gene>
    <name evidence="2" type="ORF">NCTC13100_00965</name>
</gene>
<accession>A0A379DI48</accession>
<feature type="chain" id="PRO_5017077575" evidence="1">
    <location>
        <begin position="24"/>
        <end position="308"/>
    </location>
</feature>